<evidence type="ECO:0000313" key="1">
    <source>
        <dbReference type="EMBL" id="PNT95591.1"/>
    </source>
</evidence>
<dbReference type="Proteomes" id="UP000236151">
    <property type="component" value="Unassembled WGS sequence"/>
</dbReference>
<name>A0A2K2F848_9CLOT</name>
<keyword evidence="2" id="KW-1185">Reference proteome</keyword>
<accession>A0A2K2F848</accession>
<protein>
    <submittedName>
        <fullName evidence="1">Uncharacterized protein</fullName>
    </submittedName>
</protein>
<dbReference type="EMBL" id="NIOJ01000063">
    <property type="protein sequence ID" value="PNT95591.1"/>
    <property type="molecule type" value="Genomic_DNA"/>
</dbReference>
<dbReference type="KEGG" id="cthd:CDO33_09210"/>
<evidence type="ECO:0000313" key="2">
    <source>
        <dbReference type="Proteomes" id="UP000236151"/>
    </source>
</evidence>
<sequence>MAALKICKEVSKIYESNGITLWVHDYIKLVLFQLKEIYNCCLRGLKTITIKCPSSAKIIAKLYHIEKTIWDWGGE</sequence>
<reference evidence="1 2" key="1">
    <citation type="submission" date="2017-06" db="EMBL/GenBank/DDBJ databases">
        <title>Investigating the central metabolism of Clostridium thermosuccinogenes.</title>
        <authorList>
            <person name="Koendjbiharie J.G."/>
            <person name="van Kranenburg R."/>
        </authorList>
    </citation>
    <scope>NUCLEOTIDE SEQUENCE [LARGE SCALE GENOMIC DNA]</scope>
    <source>
        <strain evidence="1 2">DSM 5806</strain>
    </source>
</reference>
<gene>
    <name evidence="1" type="ORF">CDQ84_16825</name>
</gene>
<comment type="caution">
    <text evidence="1">The sequence shown here is derived from an EMBL/GenBank/DDBJ whole genome shotgun (WGS) entry which is preliminary data.</text>
</comment>
<dbReference type="RefSeq" id="WP_103082902.1">
    <property type="nucleotide sequence ID" value="NZ_CP021850.1"/>
</dbReference>
<organism evidence="1 2">
    <name type="scientific">Clostridium thermosuccinogenes</name>
    <dbReference type="NCBI Taxonomy" id="84032"/>
    <lineage>
        <taxon>Bacteria</taxon>
        <taxon>Bacillati</taxon>
        <taxon>Bacillota</taxon>
        <taxon>Clostridia</taxon>
        <taxon>Eubacteriales</taxon>
        <taxon>Clostridiaceae</taxon>
        <taxon>Clostridium</taxon>
    </lineage>
</organism>
<dbReference type="AlphaFoldDB" id="A0A2K2F848"/>
<proteinExistence type="predicted"/>